<evidence type="ECO:0000256" key="3">
    <source>
        <dbReference type="ARBA" id="ARBA00022598"/>
    </source>
</evidence>
<dbReference type="Gene3D" id="2.40.50.140">
    <property type="entry name" value="Nucleic acid-binding proteins"/>
    <property type="match status" value="1"/>
</dbReference>
<dbReference type="SUPFAM" id="SSF50249">
    <property type="entry name" value="Nucleic acid-binding proteins"/>
    <property type="match status" value="1"/>
</dbReference>
<dbReference type="PANTHER" id="PTHR45674">
    <property type="entry name" value="DNA LIGASE 1/3 FAMILY MEMBER"/>
    <property type="match status" value="1"/>
</dbReference>
<protein>
    <recommendedName>
        <fullName evidence="14">DNA ligase</fullName>
        <ecNumber evidence="14">6.5.1.1</ecNumber>
    </recommendedName>
</protein>
<dbReference type="Gene3D" id="3.30.470.30">
    <property type="entry name" value="DNA ligase/mRNA capping enzyme"/>
    <property type="match status" value="1"/>
</dbReference>
<keyword evidence="5" id="KW-0235">DNA replication</keyword>
<keyword evidence="6" id="KW-0479">Metal-binding</keyword>
<dbReference type="GO" id="GO:0003910">
    <property type="term" value="F:DNA ligase (ATP) activity"/>
    <property type="evidence" value="ECO:0007669"/>
    <property type="project" value="UniProtKB-EC"/>
</dbReference>
<name>A0AAE1GSS4_9NEOP</name>
<dbReference type="CDD" id="cd07902">
    <property type="entry name" value="Adenylation_DNA_ligase_III"/>
    <property type="match status" value="1"/>
</dbReference>
<dbReference type="EMBL" id="JAHWGI010000070">
    <property type="protein sequence ID" value="KAK3908725.1"/>
    <property type="molecule type" value="Genomic_DNA"/>
</dbReference>
<keyword evidence="7 14" id="KW-0547">Nucleotide-binding</keyword>
<proteinExistence type="inferred from homology"/>
<keyword evidence="11 14" id="KW-0233">DNA recombination</keyword>
<dbReference type="PROSITE" id="PS00333">
    <property type="entry name" value="DNA_LIGASE_A2"/>
    <property type="match status" value="1"/>
</dbReference>
<comment type="cofactor">
    <cofactor evidence="1">
        <name>Mg(2+)</name>
        <dbReference type="ChEBI" id="CHEBI:18420"/>
    </cofactor>
</comment>
<keyword evidence="4" id="KW-0132">Cell division</keyword>
<feature type="region of interest" description="Disordered" evidence="16">
    <location>
        <begin position="452"/>
        <end position="496"/>
    </location>
</feature>
<evidence type="ECO:0000256" key="11">
    <source>
        <dbReference type="ARBA" id="ARBA00023172"/>
    </source>
</evidence>
<dbReference type="AlphaFoldDB" id="A0AAE1GSS4"/>
<comment type="catalytic activity">
    <reaction evidence="14">
        <text>ATP + (deoxyribonucleotide)n-3'-hydroxyl + 5'-phospho-(deoxyribonucleotide)m = (deoxyribonucleotide)n+m + AMP + diphosphate.</text>
        <dbReference type="EC" id="6.5.1.1"/>
    </reaction>
</comment>
<keyword evidence="10" id="KW-0460">Magnesium</keyword>
<keyword evidence="8 14" id="KW-0227">DNA damage</keyword>
<dbReference type="SUPFAM" id="SSF56091">
    <property type="entry name" value="DNA ligase/mRNA capping enzyme, catalytic domain"/>
    <property type="match status" value="1"/>
</dbReference>
<dbReference type="InterPro" id="IPR012340">
    <property type="entry name" value="NA-bd_OB-fold"/>
</dbReference>
<dbReference type="Pfam" id="PF16759">
    <property type="entry name" value="LIG3_BRCT"/>
    <property type="match status" value="1"/>
</dbReference>
<feature type="domain" description="BRCT" evidence="18">
    <location>
        <begin position="496"/>
        <end position="584"/>
    </location>
</feature>
<dbReference type="InterPro" id="IPR050191">
    <property type="entry name" value="ATP-dep_DNA_ligase"/>
</dbReference>
<gene>
    <name evidence="19" type="ORF">KUF71_000609</name>
</gene>
<comment type="caution">
    <text evidence="19">The sequence shown here is derived from an EMBL/GenBank/DDBJ whole genome shotgun (WGS) entry which is preliminary data.</text>
</comment>
<dbReference type="InterPro" id="IPR016059">
    <property type="entry name" value="DNA_ligase_ATP-dep_CS"/>
</dbReference>
<dbReference type="GO" id="GO:0051301">
    <property type="term" value="P:cell division"/>
    <property type="evidence" value="ECO:0007669"/>
    <property type="project" value="UniProtKB-KW"/>
</dbReference>
<keyword evidence="9 14" id="KW-0067">ATP-binding</keyword>
<dbReference type="Pfam" id="PF04679">
    <property type="entry name" value="DNA_ligase_A_C"/>
    <property type="match status" value="1"/>
</dbReference>
<dbReference type="InterPro" id="IPR012310">
    <property type="entry name" value="DNA_ligase_ATP-dep_cent"/>
</dbReference>
<dbReference type="GO" id="GO:0006273">
    <property type="term" value="P:lagging strand elongation"/>
    <property type="evidence" value="ECO:0007669"/>
    <property type="project" value="TreeGrafter"/>
</dbReference>
<sequence length="584" mass="64565">MAYWMLRVRLLTTVIDELTWFGRSLAAIHPDAYAAYQTSRDLRAVVRKALQDKGQVSAGSGGSGGASVGSGGSGSFSISISLMTPVLPMLAEACKSVEQAMKKCPNGMYSEIKYDGERVQVHKKGAEFKYYSRALKPVMPHKVNHFKQFIPDAFPSGEDLILDSEILLIDTKTGKPLPFGSLGVHKQTAFQDANVCLFVFDCMYYNGESLLHKTMKQRRKILEKVMVEIPNRILFSEQKEIHRPEDLTAMMEKVFRLGLEGLVLKDLQGPYEPGKRHWLKVKKDYLFGGAMADTADLVVLGAFYGTGQKGGMMSIFLMGCWDPGARRWCTVTKVHGGHDDETLARLQTELKMVKIHKDPAKIPDWLKANKQMYPDFVAVDPKDTQVWEITGAEFTQTEVHTADGISVRFPRVTRIRSDKTWEQATSLPELRALYKKSKETADFSLAAMAGAAAGSDSPCKSTPPSSPRKAATTPNKGSPARPRGSGGAGGGRGTAPLPDVFLGVQLRMPPGLSDDEEYNLKRYFLGYGGTLLKRNSSRRPTHVLHTPQASGASEDDAEAINVDIKWLWDCVKRQRLLHTDGYAL</sequence>
<dbReference type="PANTHER" id="PTHR45674:SF9">
    <property type="entry name" value="DNA LIGASE 3"/>
    <property type="match status" value="1"/>
</dbReference>
<dbReference type="SUPFAM" id="SSF52113">
    <property type="entry name" value="BRCT domain"/>
    <property type="match status" value="1"/>
</dbReference>
<dbReference type="FunFam" id="3.30.470.30:FF:000003">
    <property type="entry name" value="DNA ligase"/>
    <property type="match status" value="1"/>
</dbReference>
<evidence type="ECO:0000256" key="9">
    <source>
        <dbReference type="ARBA" id="ARBA00022840"/>
    </source>
</evidence>
<evidence type="ECO:0000256" key="5">
    <source>
        <dbReference type="ARBA" id="ARBA00022705"/>
    </source>
</evidence>
<reference evidence="19" key="2">
    <citation type="journal article" date="2023" name="BMC Genomics">
        <title>Pest status, molecular evolution, and epigenetic factors derived from the genome assembly of Frankliniella fusca, a thysanopteran phytovirus vector.</title>
        <authorList>
            <person name="Catto M.A."/>
            <person name="Labadie P.E."/>
            <person name="Jacobson A.L."/>
            <person name="Kennedy G.G."/>
            <person name="Srinivasan R."/>
            <person name="Hunt B.G."/>
        </authorList>
    </citation>
    <scope>NUCLEOTIDE SEQUENCE</scope>
    <source>
        <strain evidence="19">PL_HMW_Pooled</strain>
    </source>
</reference>
<evidence type="ECO:0000256" key="12">
    <source>
        <dbReference type="ARBA" id="ARBA00023204"/>
    </source>
</evidence>
<evidence type="ECO:0000256" key="1">
    <source>
        <dbReference type="ARBA" id="ARBA00001946"/>
    </source>
</evidence>
<dbReference type="GO" id="GO:0006310">
    <property type="term" value="P:DNA recombination"/>
    <property type="evidence" value="ECO:0007669"/>
    <property type="project" value="UniProtKB-KW"/>
</dbReference>
<dbReference type="Proteomes" id="UP001219518">
    <property type="component" value="Unassembled WGS sequence"/>
</dbReference>
<dbReference type="InterPro" id="IPR001357">
    <property type="entry name" value="BRCT_dom"/>
</dbReference>
<feature type="compositionally biased region" description="Gly residues" evidence="16">
    <location>
        <begin position="484"/>
        <end position="493"/>
    </location>
</feature>
<keyword evidence="20" id="KW-1185">Reference proteome</keyword>
<evidence type="ECO:0000256" key="7">
    <source>
        <dbReference type="ARBA" id="ARBA00022741"/>
    </source>
</evidence>
<evidence type="ECO:0000256" key="13">
    <source>
        <dbReference type="ARBA" id="ARBA00023306"/>
    </source>
</evidence>
<evidence type="ECO:0000256" key="4">
    <source>
        <dbReference type="ARBA" id="ARBA00022618"/>
    </source>
</evidence>
<dbReference type="GO" id="GO:0005524">
    <property type="term" value="F:ATP binding"/>
    <property type="evidence" value="ECO:0007669"/>
    <property type="project" value="UniProtKB-KW"/>
</dbReference>
<dbReference type="Pfam" id="PF01068">
    <property type="entry name" value="DNA_ligase_A_M"/>
    <property type="match status" value="1"/>
</dbReference>
<evidence type="ECO:0000256" key="14">
    <source>
        <dbReference type="RuleBase" id="RU000617"/>
    </source>
</evidence>
<evidence type="ECO:0000256" key="15">
    <source>
        <dbReference type="RuleBase" id="RU004196"/>
    </source>
</evidence>
<organism evidence="19 20">
    <name type="scientific">Frankliniella fusca</name>
    <dbReference type="NCBI Taxonomy" id="407009"/>
    <lineage>
        <taxon>Eukaryota</taxon>
        <taxon>Metazoa</taxon>
        <taxon>Ecdysozoa</taxon>
        <taxon>Arthropoda</taxon>
        <taxon>Hexapoda</taxon>
        <taxon>Insecta</taxon>
        <taxon>Pterygota</taxon>
        <taxon>Neoptera</taxon>
        <taxon>Paraneoptera</taxon>
        <taxon>Thysanoptera</taxon>
        <taxon>Terebrantia</taxon>
        <taxon>Thripoidea</taxon>
        <taxon>Thripidae</taxon>
        <taxon>Frankliniella</taxon>
    </lineage>
</organism>
<keyword evidence="12 14" id="KW-0234">DNA repair</keyword>
<dbReference type="GO" id="GO:0071897">
    <property type="term" value="P:DNA biosynthetic process"/>
    <property type="evidence" value="ECO:0007669"/>
    <property type="project" value="InterPro"/>
</dbReference>
<accession>A0AAE1GSS4</accession>
<dbReference type="CDD" id="cd07967">
    <property type="entry name" value="OBF_DNA_ligase_III"/>
    <property type="match status" value="1"/>
</dbReference>
<dbReference type="Gene3D" id="3.30.1490.70">
    <property type="match status" value="1"/>
</dbReference>
<dbReference type="InterPro" id="IPR036420">
    <property type="entry name" value="BRCT_dom_sf"/>
</dbReference>
<dbReference type="PROSITE" id="PS50172">
    <property type="entry name" value="BRCT"/>
    <property type="match status" value="1"/>
</dbReference>
<dbReference type="FunFam" id="2.40.50.140:FF:000085">
    <property type="entry name" value="DNA ligase"/>
    <property type="match status" value="1"/>
</dbReference>
<dbReference type="NCBIfam" id="TIGR00574">
    <property type="entry name" value="dnl1"/>
    <property type="match status" value="1"/>
</dbReference>
<evidence type="ECO:0000256" key="2">
    <source>
        <dbReference type="ARBA" id="ARBA00007572"/>
    </source>
</evidence>
<dbReference type="InterPro" id="IPR000977">
    <property type="entry name" value="DNA_ligase_ATP-dep"/>
</dbReference>
<dbReference type="EC" id="6.5.1.1" evidence="14"/>
<evidence type="ECO:0000313" key="20">
    <source>
        <dbReference type="Proteomes" id="UP001219518"/>
    </source>
</evidence>
<dbReference type="GO" id="GO:0006302">
    <property type="term" value="P:double-strand break repair"/>
    <property type="evidence" value="ECO:0007669"/>
    <property type="project" value="TreeGrafter"/>
</dbReference>
<keyword evidence="3 14" id="KW-0436">Ligase</keyword>
<dbReference type="PROSITE" id="PS00697">
    <property type="entry name" value="DNA_LIGASE_A1"/>
    <property type="match status" value="1"/>
</dbReference>
<evidence type="ECO:0000256" key="8">
    <source>
        <dbReference type="ARBA" id="ARBA00022763"/>
    </source>
</evidence>
<dbReference type="GO" id="GO:0070421">
    <property type="term" value="C:DNA ligase III-XRCC1 complex"/>
    <property type="evidence" value="ECO:0007669"/>
    <property type="project" value="TreeGrafter"/>
</dbReference>
<evidence type="ECO:0000256" key="10">
    <source>
        <dbReference type="ARBA" id="ARBA00022842"/>
    </source>
</evidence>
<dbReference type="Gene3D" id="3.40.50.10190">
    <property type="entry name" value="BRCT domain"/>
    <property type="match status" value="1"/>
</dbReference>
<dbReference type="PROSITE" id="PS50160">
    <property type="entry name" value="DNA_LIGASE_A3"/>
    <property type="match status" value="1"/>
</dbReference>
<comment type="similarity">
    <text evidence="2 15">Belongs to the ATP-dependent DNA ligase family.</text>
</comment>
<dbReference type="GO" id="GO:0046872">
    <property type="term" value="F:metal ion binding"/>
    <property type="evidence" value="ECO:0007669"/>
    <property type="project" value="UniProtKB-KW"/>
</dbReference>
<reference evidence="19" key="1">
    <citation type="submission" date="2021-07" db="EMBL/GenBank/DDBJ databases">
        <authorList>
            <person name="Catto M.A."/>
            <person name="Jacobson A."/>
            <person name="Kennedy G."/>
            <person name="Labadie P."/>
            <person name="Hunt B.G."/>
            <person name="Srinivasan R."/>
        </authorList>
    </citation>
    <scope>NUCLEOTIDE SEQUENCE</scope>
    <source>
        <strain evidence="19">PL_HMW_Pooled</strain>
        <tissue evidence="19">Head</tissue>
    </source>
</reference>
<evidence type="ECO:0000256" key="16">
    <source>
        <dbReference type="SAM" id="MobiDB-lite"/>
    </source>
</evidence>
<keyword evidence="13" id="KW-0131">Cell cycle</keyword>
<evidence type="ECO:0000259" key="18">
    <source>
        <dbReference type="PROSITE" id="PS50172"/>
    </source>
</evidence>
<evidence type="ECO:0000313" key="19">
    <source>
        <dbReference type="EMBL" id="KAK3908725.1"/>
    </source>
</evidence>
<feature type="domain" description="ATP-dependent DNA ligase family profile" evidence="17">
    <location>
        <begin position="188"/>
        <end position="322"/>
    </location>
</feature>
<evidence type="ECO:0000259" key="17">
    <source>
        <dbReference type="PROSITE" id="PS50160"/>
    </source>
</evidence>
<dbReference type="InterPro" id="IPR031916">
    <property type="entry name" value="LIG3_BRCT"/>
</dbReference>
<dbReference type="InterPro" id="IPR012309">
    <property type="entry name" value="DNA_ligase_ATP-dep_C"/>
</dbReference>
<evidence type="ECO:0000256" key="6">
    <source>
        <dbReference type="ARBA" id="ARBA00022723"/>
    </source>
</evidence>